<dbReference type="Proteomes" id="UP000019522">
    <property type="component" value="Chromosome"/>
</dbReference>
<sequence>MSKTVTVIKNAENSPLTGELTPAKLPVGEVVAQSRLGQDTTIEASDASVGIWECSPGKFRRHIMNREFSHVIAGWCIFTPDGGEPVELRAGDAVFFPANCEGVWDIREQFRKTYVIF</sequence>
<organism evidence="2 3">
    <name type="scientific">Stutzerimonas stutzeri</name>
    <name type="common">Pseudomonas stutzeri</name>
    <dbReference type="NCBI Taxonomy" id="316"/>
    <lineage>
        <taxon>Bacteria</taxon>
        <taxon>Pseudomonadati</taxon>
        <taxon>Pseudomonadota</taxon>
        <taxon>Gammaproteobacteria</taxon>
        <taxon>Pseudomonadales</taxon>
        <taxon>Pseudomonadaceae</taxon>
        <taxon>Stutzerimonas</taxon>
    </lineage>
</organism>
<dbReference type="InterPro" id="IPR014710">
    <property type="entry name" value="RmlC-like_jellyroll"/>
</dbReference>
<dbReference type="InterPro" id="IPR011051">
    <property type="entry name" value="RmlC_Cupin_sf"/>
</dbReference>
<proteinExistence type="predicted"/>
<reference evidence="2 3" key="2">
    <citation type="submission" date="2014-03" db="EMBL/GenBank/DDBJ databases">
        <authorList>
            <person name="Baltrus D."/>
            <person name="Dougherty K."/>
        </authorList>
    </citation>
    <scope>NUCLEOTIDE SEQUENCE</scope>
    <source>
        <strain evidence="2 3">28a24</strain>
    </source>
</reference>
<dbReference type="KEGG" id="pstt:CH92_04445"/>
<dbReference type="EMBL" id="CP007441">
    <property type="protein sequence ID" value="AHL74375.1"/>
    <property type="molecule type" value="Genomic_DNA"/>
</dbReference>
<evidence type="ECO:0000259" key="1">
    <source>
        <dbReference type="Pfam" id="PF05899"/>
    </source>
</evidence>
<accession>W8QUV7</accession>
<dbReference type="Gene3D" id="2.60.120.10">
    <property type="entry name" value="Jelly Rolls"/>
    <property type="match status" value="1"/>
</dbReference>
<evidence type="ECO:0000313" key="2">
    <source>
        <dbReference type="EMBL" id="AHL74375.1"/>
    </source>
</evidence>
<dbReference type="PANTHER" id="PTHR40943">
    <property type="entry name" value="CYTOPLASMIC PROTEIN-RELATED"/>
    <property type="match status" value="1"/>
</dbReference>
<gene>
    <name evidence="2" type="ORF">CH92_04445</name>
</gene>
<dbReference type="CDD" id="cd02227">
    <property type="entry name" value="cupin_TM1112-like"/>
    <property type="match status" value="1"/>
</dbReference>
<reference evidence="3" key="1">
    <citation type="journal article" date="2014" name="Genome Announc.">
        <title>Complete Genome Sequence of the Highly Transformable Pseudomonas stutzeri Strain 28a24.</title>
        <authorList>
            <person name="Smith B.A."/>
            <person name="Dougherty K.M."/>
            <person name="Baltrus D.A."/>
        </authorList>
    </citation>
    <scope>NUCLEOTIDE SEQUENCE [LARGE SCALE GENOMIC DNA]</scope>
    <source>
        <strain evidence="3">28a24</strain>
    </source>
</reference>
<dbReference type="PATRIC" id="fig|316.77.peg.880"/>
<name>W8QUV7_STUST</name>
<dbReference type="RefSeq" id="WP_025240553.1">
    <property type="nucleotide sequence ID" value="NZ_CP007441.1"/>
</dbReference>
<dbReference type="Pfam" id="PF05899">
    <property type="entry name" value="Cupin_3"/>
    <property type="match status" value="1"/>
</dbReference>
<feature type="domain" description="(S)-ureidoglycine aminohydrolase cupin" evidence="1">
    <location>
        <begin position="47"/>
        <end position="114"/>
    </location>
</feature>
<dbReference type="PANTHER" id="PTHR40943:SF1">
    <property type="entry name" value="CYTOPLASMIC PROTEIN"/>
    <property type="match status" value="1"/>
</dbReference>
<dbReference type="InterPro" id="IPR008579">
    <property type="entry name" value="UGlyAH_Cupin_dom"/>
</dbReference>
<protein>
    <submittedName>
        <fullName evidence="2">Cupin</fullName>
    </submittedName>
</protein>
<dbReference type="SUPFAM" id="SSF51182">
    <property type="entry name" value="RmlC-like cupins"/>
    <property type="match status" value="1"/>
</dbReference>
<dbReference type="OrthoDB" id="9799053at2"/>
<dbReference type="AlphaFoldDB" id="W8QUV7"/>
<evidence type="ECO:0000313" key="3">
    <source>
        <dbReference type="Proteomes" id="UP000019522"/>
    </source>
</evidence>